<dbReference type="GO" id="GO:0004633">
    <property type="term" value="F:phosphopantothenoylcysteine decarboxylase activity"/>
    <property type="evidence" value="ECO:0007669"/>
    <property type="project" value="UniProtKB-UniRule"/>
</dbReference>
<dbReference type="SUPFAM" id="SSF52507">
    <property type="entry name" value="Homo-oligomeric flavin-containing Cys decarboxylases, HFCD"/>
    <property type="match status" value="1"/>
</dbReference>
<dbReference type="SUPFAM" id="SSF102645">
    <property type="entry name" value="CoaB-like"/>
    <property type="match status" value="1"/>
</dbReference>
<feature type="domain" description="DNA/pantothenate metabolism flavoprotein C-terminal" evidence="6">
    <location>
        <begin position="191"/>
        <end position="389"/>
    </location>
</feature>
<gene>
    <name evidence="3 7" type="primary">coaBC</name>
    <name evidence="7" type="ORF">CQA66_01605</name>
</gene>
<sequence>MLKNKKILLFLGGSIAVYKSLLLIRSLIKEEAEIRVIASSSALKFITRLSIETLSKTVLLTEDSECWHTESNVYTPNHINYAKWADIALFAPITANSLNKLAHGIADNIYLSSALALPDIPKLLAPSANTQMLENPITQASIQTLQQNGYTIIPSQEGNLACGEIGNGAMADIEEITFALKKAVYTRDFWRNKKVLITGGGSSENIDSIRCITNHSSGLQACNLALALYFLGAKVSLISSQIPLKMPNDITIIKVYSSKDYLDSLQQQIAQNNTTQEKIYLFMAAAISDYIPHSKQGKIKKREMGPTMWLELYENIDILQTLNEKNLIKIAFKAECDTDNAKRNAVSLLDSKNCAMVCLNIIANDNKAFGSENNTLYVLHKKSEVINTTHTMQLEQQKLERLISAYTNIHLKDSHYAKYSLNSTSYNEYQISGNKFTISLALAMYIEFLHNDDN</sequence>
<feature type="binding site" evidence="3">
    <location>
        <position position="289"/>
    </location>
    <ligand>
        <name>CTP</name>
        <dbReference type="ChEBI" id="CHEBI:37563"/>
    </ligand>
</feature>
<keyword evidence="3 4" id="KW-0285">Flavoprotein</keyword>
<feature type="region of interest" description="Phosphopantothenoylcysteine decarboxylase" evidence="3">
    <location>
        <begin position="1"/>
        <end position="194"/>
    </location>
</feature>
<dbReference type="InterPro" id="IPR005252">
    <property type="entry name" value="CoaBC"/>
</dbReference>
<evidence type="ECO:0000259" key="6">
    <source>
        <dbReference type="Pfam" id="PF04127"/>
    </source>
</evidence>
<feature type="domain" description="Flavoprotein" evidence="5">
    <location>
        <begin position="5"/>
        <end position="176"/>
    </location>
</feature>
<comment type="similarity">
    <text evidence="3 4">In the N-terminal section; belongs to the HFCD (homo-oligomeric flavin containing Cys decarboxylase) superfamily.</text>
</comment>
<keyword evidence="3" id="KW-0511">Multifunctional enzyme</keyword>
<feature type="active site" description="Proton donor" evidence="3">
    <location>
        <position position="162"/>
    </location>
</feature>
<dbReference type="GO" id="GO:0015941">
    <property type="term" value="P:pantothenate catabolic process"/>
    <property type="evidence" value="ECO:0007669"/>
    <property type="project" value="InterPro"/>
</dbReference>
<evidence type="ECO:0000256" key="1">
    <source>
        <dbReference type="ARBA" id="ARBA00022793"/>
    </source>
</evidence>
<keyword evidence="1 3" id="KW-0210">Decarboxylase</keyword>
<dbReference type="OrthoDB" id="9802554at2"/>
<dbReference type="EC" id="4.1.1.36" evidence="3"/>
<keyword evidence="3 4" id="KW-0288">FMN</keyword>
<feature type="binding site" evidence="3">
    <location>
        <position position="298"/>
    </location>
    <ligand>
        <name>CTP</name>
        <dbReference type="ChEBI" id="CHEBI:37563"/>
    </ligand>
</feature>
<evidence type="ECO:0000313" key="7">
    <source>
        <dbReference type="EMBL" id="RDU73387.1"/>
    </source>
</evidence>
<dbReference type="Gene3D" id="3.40.50.1950">
    <property type="entry name" value="Flavin prenyltransferase-like"/>
    <property type="match status" value="1"/>
</dbReference>
<dbReference type="GO" id="GO:0015937">
    <property type="term" value="P:coenzyme A biosynthetic process"/>
    <property type="evidence" value="ECO:0007669"/>
    <property type="project" value="UniProtKB-UniRule"/>
</dbReference>
<keyword evidence="3" id="KW-0460">Magnesium</keyword>
<keyword evidence="3" id="KW-0479">Metal-binding</keyword>
<keyword evidence="8" id="KW-1185">Reference proteome</keyword>
<dbReference type="InterPro" id="IPR036551">
    <property type="entry name" value="Flavin_trans-like"/>
</dbReference>
<name>A0A3D8J7B0_9HELI</name>
<organism evidence="7 8">
    <name type="scientific">Helicobacter aurati</name>
    <dbReference type="NCBI Taxonomy" id="137778"/>
    <lineage>
        <taxon>Bacteria</taxon>
        <taxon>Pseudomonadati</taxon>
        <taxon>Campylobacterota</taxon>
        <taxon>Epsilonproteobacteria</taxon>
        <taxon>Campylobacterales</taxon>
        <taxon>Helicobacteraceae</taxon>
        <taxon>Helicobacter</taxon>
    </lineage>
</organism>
<protein>
    <recommendedName>
        <fullName evidence="3">Coenzyme A biosynthesis bifunctional protein CoaBC</fullName>
    </recommendedName>
    <alternativeName>
        <fullName evidence="3">DNA/pantothenate metabolism flavoprotein</fullName>
    </alternativeName>
    <alternativeName>
        <fullName evidence="3">Phosphopantothenoylcysteine synthetase/decarboxylase</fullName>
        <shortName evidence="3">PPCS-PPCDC</shortName>
    </alternativeName>
    <domain>
        <recommendedName>
            <fullName evidence="3">Phosphopantothenoylcysteine decarboxylase</fullName>
            <shortName evidence="3">PPC decarboxylase</shortName>
            <shortName evidence="3">PPC-DC</shortName>
            <ecNumber evidence="3">4.1.1.36</ecNumber>
        </recommendedName>
        <alternativeName>
            <fullName evidence="3">CoaC</fullName>
        </alternativeName>
    </domain>
    <domain>
        <recommendedName>
            <fullName evidence="3">Phosphopantothenate--cysteine ligase</fullName>
            <ecNumber evidence="3">6.3.2.5</ecNumber>
        </recommendedName>
        <alternativeName>
            <fullName evidence="3">CoaB</fullName>
        </alternativeName>
        <alternativeName>
            <fullName evidence="3">Phosphopantothenoylcysteine synthetase</fullName>
            <shortName evidence="3">PPC synthetase</shortName>
            <shortName evidence="3">PPC-S</shortName>
        </alternativeName>
    </domain>
</protein>
<dbReference type="AlphaFoldDB" id="A0A3D8J7B0"/>
<comment type="caution">
    <text evidence="3">Lacks conserved residue(s) required for the propagation of feature annotation.</text>
</comment>
<comment type="pathway">
    <text evidence="3 4">Cofactor biosynthesis; coenzyme A biosynthesis; CoA from (R)-pantothenate: step 2/5.</text>
</comment>
<dbReference type="EC" id="6.3.2.5" evidence="3"/>
<dbReference type="GO" id="GO:0004632">
    <property type="term" value="F:phosphopantothenate--cysteine ligase activity"/>
    <property type="evidence" value="ECO:0007669"/>
    <property type="project" value="UniProtKB-UniRule"/>
</dbReference>
<comment type="similarity">
    <text evidence="3 4">In the C-terminal section; belongs to the PPC synthetase family.</text>
</comment>
<dbReference type="InterPro" id="IPR003382">
    <property type="entry name" value="Flavoprotein"/>
</dbReference>
<dbReference type="RefSeq" id="WP_104763000.1">
    <property type="nucleotide sequence ID" value="NZ_FZPM01000012.1"/>
</dbReference>
<comment type="function">
    <text evidence="4">Catalyzes two steps in the biosynthesis of coenzyme A. In the first step cysteine is conjugated to 4'-phosphopantothenate to form 4-phosphopantothenoylcysteine, in the latter compound is decarboxylated to form 4'-phosphopantotheine.</text>
</comment>
<feature type="binding site" evidence="3">
    <location>
        <position position="352"/>
    </location>
    <ligand>
        <name>CTP</name>
        <dbReference type="ChEBI" id="CHEBI:37563"/>
    </ligand>
</feature>
<keyword evidence="2 3" id="KW-0456">Lyase</keyword>
<accession>A0A3D8J7B0</accession>
<dbReference type="Pfam" id="PF04127">
    <property type="entry name" value="DFP"/>
    <property type="match status" value="1"/>
</dbReference>
<dbReference type="EMBL" id="NXLW01000002">
    <property type="protein sequence ID" value="RDU73387.1"/>
    <property type="molecule type" value="Genomic_DNA"/>
</dbReference>
<keyword evidence="3 4" id="KW-0436">Ligase</keyword>
<comment type="cofactor">
    <cofactor evidence="3">
        <name>FMN</name>
        <dbReference type="ChEBI" id="CHEBI:58210"/>
    </cofactor>
    <text evidence="3">Binds 1 FMN per subunit.</text>
</comment>
<dbReference type="InterPro" id="IPR035929">
    <property type="entry name" value="CoaB-like_sf"/>
</dbReference>
<dbReference type="UniPathway" id="UPA00241">
    <property type="reaction ID" value="UER00353"/>
</dbReference>
<feature type="binding site" evidence="3">
    <location>
        <position position="332"/>
    </location>
    <ligand>
        <name>CTP</name>
        <dbReference type="ChEBI" id="CHEBI:37563"/>
    </ligand>
</feature>
<dbReference type="PANTHER" id="PTHR14359:SF6">
    <property type="entry name" value="PHOSPHOPANTOTHENOYLCYSTEINE DECARBOXYLASE"/>
    <property type="match status" value="1"/>
</dbReference>
<comment type="catalytic activity">
    <reaction evidence="3 4">
        <text>N-[(R)-4-phosphopantothenoyl]-L-cysteine + H(+) = (R)-4'-phosphopantetheine + CO2</text>
        <dbReference type="Rhea" id="RHEA:16793"/>
        <dbReference type="ChEBI" id="CHEBI:15378"/>
        <dbReference type="ChEBI" id="CHEBI:16526"/>
        <dbReference type="ChEBI" id="CHEBI:59458"/>
        <dbReference type="ChEBI" id="CHEBI:61723"/>
        <dbReference type="EC" id="4.1.1.36"/>
    </reaction>
</comment>
<proteinExistence type="inferred from homology"/>
<dbReference type="GO" id="GO:0010181">
    <property type="term" value="F:FMN binding"/>
    <property type="evidence" value="ECO:0007669"/>
    <property type="project" value="UniProtKB-UniRule"/>
</dbReference>
<dbReference type="NCBIfam" id="TIGR00521">
    <property type="entry name" value="coaBC_dfp"/>
    <property type="match status" value="1"/>
</dbReference>
<dbReference type="Gene3D" id="3.40.50.10300">
    <property type="entry name" value="CoaB-like"/>
    <property type="match status" value="1"/>
</dbReference>
<dbReference type="Pfam" id="PF02441">
    <property type="entry name" value="Flavoprotein"/>
    <property type="match status" value="1"/>
</dbReference>
<evidence type="ECO:0000256" key="4">
    <source>
        <dbReference type="RuleBase" id="RU364078"/>
    </source>
</evidence>
<comment type="cofactor">
    <cofactor evidence="3">
        <name>Mg(2+)</name>
        <dbReference type="ChEBI" id="CHEBI:18420"/>
    </cofactor>
</comment>
<comment type="pathway">
    <text evidence="3 4">Cofactor biosynthesis; coenzyme A biosynthesis; CoA from (R)-pantothenate: step 3/5.</text>
</comment>
<dbReference type="PANTHER" id="PTHR14359">
    <property type="entry name" value="HOMO-OLIGOMERIC FLAVIN CONTAINING CYS DECARBOXYLASE FAMILY"/>
    <property type="match status" value="1"/>
</dbReference>
<dbReference type="InterPro" id="IPR007085">
    <property type="entry name" value="DNA/pantothenate-metab_flavo_C"/>
</dbReference>
<dbReference type="Proteomes" id="UP000256424">
    <property type="component" value="Unassembled WGS sequence"/>
</dbReference>
<comment type="function">
    <text evidence="3">Catalyzes two sequential steps in the biosynthesis of coenzyme A. In the first step cysteine is conjugated to 4'-phosphopantothenate to form 4-phosphopantothenoylcysteine. In the second step the latter compound is decarboxylated to form 4'-phosphopantotheine.</text>
</comment>
<evidence type="ECO:0000313" key="8">
    <source>
        <dbReference type="Proteomes" id="UP000256424"/>
    </source>
</evidence>
<dbReference type="HAMAP" id="MF_02225">
    <property type="entry name" value="CoaBC"/>
    <property type="match status" value="1"/>
</dbReference>
<evidence type="ECO:0000256" key="2">
    <source>
        <dbReference type="ARBA" id="ARBA00023239"/>
    </source>
</evidence>
<comment type="caution">
    <text evidence="7">The sequence shown here is derived from an EMBL/GenBank/DDBJ whole genome shotgun (WGS) entry which is preliminary data.</text>
</comment>
<comment type="catalytic activity">
    <reaction evidence="3 4">
        <text>(R)-4'-phosphopantothenate + L-cysteine + CTP = N-[(R)-4-phosphopantothenoyl]-L-cysteine + CMP + diphosphate + H(+)</text>
        <dbReference type="Rhea" id="RHEA:19397"/>
        <dbReference type="ChEBI" id="CHEBI:10986"/>
        <dbReference type="ChEBI" id="CHEBI:15378"/>
        <dbReference type="ChEBI" id="CHEBI:33019"/>
        <dbReference type="ChEBI" id="CHEBI:35235"/>
        <dbReference type="ChEBI" id="CHEBI:37563"/>
        <dbReference type="ChEBI" id="CHEBI:59458"/>
        <dbReference type="ChEBI" id="CHEBI:60377"/>
        <dbReference type="EC" id="6.3.2.5"/>
    </reaction>
</comment>
<evidence type="ECO:0000256" key="3">
    <source>
        <dbReference type="HAMAP-Rule" id="MF_02225"/>
    </source>
</evidence>
<feature type="region of interest" description="Phosphopantothenate--cysteine ligase" evidence="3">
    <location>
        <begin position="195"/>
        <end position="454"/>
    </location>
</feature>
<evidence type="ECO:0000259" key="5">
    <source>
        <dbReference type="Pfam" id="PF02441"/>
    </source>
</evidence>
<dbReference type="GO" id="GO:0071513">
    <property type="term" value="C:phosphopantothenoylcysteine decarboxylase complex"/>
    <property type="evidence" value="ECO:0007669"/>
    <property type="project" value="TreeGrafter"/>
</dbReference>
<reference evidence="7 8" key="1">
    <citation type="submission" date="2018-04" db="EMBL/GenBank/DDBJ databases">
        <title>Novel Campyloabacter and Helicobacter Species and Strains.</title>
        <authorList>
            <person name="Mannion A.J."/>
            <person name="Shen Z."/>
            <person name="Fox J.G."/>
        </authorList>
    </citation>
    <scope>NUCLEOTIDE SEQUENCE [LARGE SCALE GENOMIC DNA]</scope>
    <source>
        <strain evidence="7 8">MIT 97-5075</strain>
    </source>
</reference>
<dbReference type="GO" id="GO:0046872">
    <property type="term" value="F:metal ion binding"/>
    <property type="evidence" value="ECO:0007669"/>
    <property type="project" value="UniProtKB-KW"/>
</dbReference>